<organism evidence="2 3">
    <name type="scientific">Halalkalibacter krulwichiae</name>
    <dbReference type="NCBI Taxonomy" id="199441"/>
    <lineage>
        <taxon>Bacteria</taxon>
        <taxon>Bacillati</taxon>
        <taxon>Bacillota</taxon>
        <taxon>Bacilli</taxon>
        <taxon>Bacillales</taxon>
        <taxon>Bacillaceae</taxon>
        <taxon>Halalkalibacter</taxon>
    </lineage>
</organism>
<dbReference type="Pfam" id="PF07872">
    <property type="entry name" value="DUF1659"/>
    <property type="match status" value="1"/>
</dbReference>
<dbReference type="EMBL" id="CP020814">
    <property type="protein sequence ID" value="ARK32693.1"/>
    <property type="molecule type" value="Genomic_DNA"/>
</dbReference>
<accession>A0A1X9MK83</accession>
<gene>
    <name evidence="2" type="ORF">BkAM31D_24120</name>
</gene>
<dbReference type="AlphaFoldDB" id="A0A1X9MK83"/>
<name>A0A1X9MK83_9BACI</name>
<dbReference type="Proteomes" id="UP000193006">
    <property type="component" value="Chromosome"/>
</dbReference>
<dbReference type="InterPro" id="IPR012454">
    <property type="entry name" value="DUF1659"/>
</dbReference>
<evidence type="ECO:0000259" key="1">
    <source>
        <dbReference type="Pfam" id="PF07872"/>
    </source>
</evidence>
<dbReference type="RefSeq" id="WP_066154752.1">
    <property type="nucleotide sequence ID" value="NZ_CP020814.1"/>
</dbReference>
<reference evidence="2 3" key="1">
    <citation type="submission" date="2017-04" db="EMBL/GenBank/DDBJ databases">
        <title>Bacillus krulwichiae AM31D Genome sequencing and assembly.</title>
        <authorList>
            <person name="Krulwich T.A."/>
            <person name="Anastor L."/>
            <person name="Ehrlich R."/>
            <person name="Ehrlich G.D."/>
            <person name="Janto B."/>
        </authorList>
    </citation>
    <scope>NUCLEOTIDE SEQUENCE [LARGE SCALE GENOMIC DNA]</scope>
    <source>
        <strain evidence="2 3">AM31D</strain>
    </source>
</reference>
<proteinExistence type="predicted"/>
<protein>
    <recommendedName>
        <fullName evidence="1">DUF1659 domain-containing protein</fullName>
    </recommendedName>
</protein>
<evidence type="ECO:0000313" key="2">
    <source>
        <dbReference type="EMBL" id="ARK32693.1"/>
    </source>
</evidence>
<dbReference type="KEGG" id="bkw:BkAM31D_24120"/>
<sequence>MLTNSRLVIQFGNGVDDDGKDILMTKSFTNIKTSATDSQLIAVVTALTPLQEWDLIKVDRTNIHSLV</sequence>
<evidence type="ECO:0000313" key="3">
    <source>
        <dbReference type="Proteomes" id="UP000193006"/>
    </source>
</evidence>
<dbReference type="STRING" id="199441.BkAM31D_24120"/>
<feature type="domain" description="DUF1659" evidence="1">
    <location>
        <begin position="2"/>
        <end position="66"/>
    </location>
</feature>
<keyword evidence="3" id="KW-1185">Reference proteome</keyword>